<reference evidence="1 2" key="1">
    <citation type="journal article" date="2019" name="Commun. Biol.">
        <title>The bagworm genome reveals a unique fibroin gene that provides high tensile strength.</title>
        <authorList>
            <person name="Kono N."/>
            <person name="Nakamura H."/>
            <person name="Ohtoshi R."/>
            <person name="Tomita M."/>
            <person name="Numata K."/>
            <person name="Arakawa K."/>
        </authorList>
    </citation>
    <scope>NUCLEOTIDE SEQUENCE [LARGE SCALE GENOMIC DNA]</scope>
</reference>
<comment type="caution">
    <text evidence="1">The sequence shown here is derived from an EMBL/GenBank/DDBJ whole genome shotgun (WGS) entry which is preliminary data.</text>
</comment>
<dbReference type="EMBL" id="BGZK01000436">
    <property type="protein sequence ID" value="GBP43458.1"/>
    <property type="molecule type" value="Genomic_DNA"/>
</dbReference>
<keyword evidence="2" id="KW-1185">Reference proteome</keyword>
<proteinExistence type="predicted"/>
<accession>A0A4C1VWA0</accession>
<name>A0A4C1VWA0_EUMVA</name>
<dbReference type="Proteomes" id="UP000299102">
    <property type="component" value="Unassembled WGS sequence"/>
</dbReference>
<dbReference type="OrthoDB" id="425681at2759"/>
<sequence>MPTIHRQPSNPCGVGVKAAGVDQCGGDTISSKYVSRSEVPRKDRCRNRDVKERYGWKEDVVTRVERARLTFRSPRRVSRGPRSQAAMGAFPEYKLARPLRLRYARTQPAPMPFDTPDQTFEN</sequence>
<evidence type="ECO:0000313" key="1">
    <source>
        <dbReference type="EMBL" id="GBP43458.1"/>
    </source>
</evidence>
<organism evidence="1 2">
    <name type="scientific">Eumeta variegata</name>
    <name type="common">Bagworm moth</name>
    <name type="synonym">Eumeta japonica</name>
    <dbReference type="NCBI Taxonomy" id="151549"/>
    <lineage>
        <taxon>Eukaryota</taxon>
        <taxon>Metazoa</taxon>
        <taxon>Ecdysozoa</taxon>
        <taxon>Arthropoda</taxon>
        <taxon>Hexapoda</taxon>
        <taxon>Insecta</taxon>
        <taxon>Pterygota</taxon>
        <taxon>Neoptera</taxon>
        <taxon>Endopterygota</taxon>
        <taxon>Lepidoptera</taxon>
        <taxon>Glossata</taxon>
        <taxon>Ditrysia</taxon>
        <taxon>Tineoidea</taxon>
        <taxon>Psychidae</taxon>
        <taxon>Oiketicinae</taxon>
        <taxon>Eumeta</taxon>
    </lineage>
</organism>
<dbReference type="AlphaFoldDB" id="A0A4C1VWA0"/>
<protein>
    <submittedName>
        <fullName evidence="1">Uncharacterized protein</fullName>
    </submittedName>
</protein>
<evidence type="ECO:0000313" key="2">
    <source>
        <dbReference type="Proteomes" id="UP000299102"/>
    </source>
</evidence>
<gene>
    <name evidence="1" type="ORF">EVAR_16032_1</name>
</gene>